<gene>
    <name evidence="1" type="ORF">GCM10009613_43670</name>
</gene>
<keyword evidence="1" id="KW-0808">Transferase</keyword>
<dbReference type="Gene3D" id="3.40.50.150">
    <property type="entry name" value="Vaccinia Virus protein VP39"/>
    <property type="match status" value="1"/>
</dbReference>
<dbReference type="RefSeq" id="WP_344025442.1">
    <property type="nucleotide sequence ID" value="NZ_BAAAJK010000027.1"/>
</dbReference>
<dbReference type="SUPFAM" id="SSF53335">
    <property type="entry name" value="S-adenosyl-L-methionine-dependent methyltransferases"/>
    <property type="match status" value="1"/>
</dbReference>
<keyword evidence="2" id="KW-1185">Reference proteome</keyword>
<dbReference type="Proteomes" id="UP001501414">
    <property type="component" value="Unassembled WGS sequence"/>
</dbReference>
<name>A0ABN1Y0W0_9PSEU</name>
<accession>A0ABN1Y0W0</accession>
<organism evidence="1 2">
    <name type="scientific">Pseudonocardia kongjuensis</name>
    <dbReference type="NCBI Taxonomy" id="102227"/>
    <lineage>
        <taxon>Bacteria</taxon>
        <taxon>Bacillati</taxon>
        <taxon>Actinomycetota</taxon>
        <taxon>Actinomycetes</taxon>
        <taxon>Pseudonocardiales</taxon>
        <taxon>Pseudonocardiaceae</taxon>
        <taxon>Pseudonocardia</taxon>
    </lineage>
</organism>
<dbReference type="PIRSF" id="PIRSF017393">
    <property type="entry name" value="MTase_SAV2177"/>
    <property type="match status" value="1"/>
</dbReference>
<sequence length="272" mass="30006">MVQPAEGRAPTYIDTTRASIARVYDYALGGKDNYEVDRAIIDRIRAVAPEIGRIALDNRAFLIRAARFVATQTPVTQFLDCGSGLPTAENTHQVVQRLRPEARVVYVDNDPTVVAHGRALLEDNDNTRFLDADLRDPGAVLDDPTVQEFLDLDRPVALFQVATLHHVAERTAEIMAGYLDRLPAGSVVVLSHFFDPENDDSALARRIEDLLVHSPMGSGHFRTRPQIEALFSGVELVEPGIVTCHRWWPDGPQLTPEDAVQRCVVGGVGIKP</sequence>
<proteinExistence type="predicted"/>
<keyword evidence="1" id="KW-0489">Methyltransferase</keyword>
<dbReference type="GO" id="GO:0008168">
    <property type="term" value="F:methyltransferase activity"/>
    <property type="evidence" value="ECO:0007669"/>
    <property type="project" value="UniProtKB-KW"/>
</dbReference>
<comment type="caution">
    <text evidence="1">The sequence shown here is derived from an EMBL/GenBank/DDBJ whole genome shotgun (WGS) entry which is preliminary data.</text>
</comment>
<dbReference type="InterPro" id="IPR029063">
    <property type="entry name" value="SAM-dependent_MTases_sf"/>
</dbReference>
<dbReference type="Pfam" id="PF04672">
    <property type="entry name" value="Methyltransf_19"/>
    <property type="match status" value="1"/>
</dbReference>
<evidence type="ECO:0000313" key="1">
    <source>
        <dbReference type="EMBL" id="GAA1394872.1"/>
    </source>
</evidence>
<protein>
    <submittedName>
        <fullName evidence="1">SAM-dependent methyltransferase</fullName>
    </submittedName>
</protein>
<evidence type="ECO:0000313" key="2">
    <source>
        <dbReference type="Proteomes" id="UP001501414"/>
    </source>
</evidence>
<reference evidence="1 2" key="1">
    <citation type="journal article" date="2019" name="Int. J. Syst. Evol. Microbiol.">
        <title>The Global Catalogue of Microorganisms (GCM) 10K type strain sequencing project: providing services to taxonomists for standard genome sequencing and annotation.</title>
        <authorList>
            <consortium name="The Broad Institute Genomics Platform"/>
            <consortium name="The Broad Institute Genome Sequencing Center for Infectious Disease"/>
            <person name="Wu L."/>
            <person name="Ma J."/>
        </authorList>
    </citation>
    <scope>NUCLEOTIDE SEQUENCE [LARGE SCALE GENOMIC DNA]</scope>
    <source>
        <strain evidence="1 2">JCM 11896</strain>
    </source>
</reference>
<dbReference type="GO" id="GO:0032259">
    <property type="term" value="P:methylation"/>
    <property type="evidence" value="ECO:0007669"/>
    <property type="project" value="UniProtKB-KW"/>
</dbReference>
<dbReference type="EMBL" id="BAAAJK010000027">
    <property type="protein sequence ID" value="GAA1394872.1"/>
    <property type="molecule type" value="Genomic_DNA"/>
</dbReference>
<dbReference type="InterPro" id="IPR006764">
    <property type="entry name" value="SAM_dep_MeTrfase_SAV2177_type"/>
</dbReference>